<dbReference type="EMBL" id="LOXM01000065">
    <property type="protein sequence ID" value="KVG72077.1"/>
    <property type="molecule type" value="Genomic_DNA"/>
</dbReference>
<feature type="domain" description="DNA-binding protein H-NS-like C-terminal" evidence="2">
    <location>
        <begin position="61"/>
        <end position="100"/>
    </location>
</feature>
<gene>
    <name evidence="3" type="ORF">WJ33_19335</name>
</gene>
<evidence type="ECO:0000313" key="3">
    <source>
        <dbReference type="EMBL" id="KVG72077.1"/>
    </source>
</evidence>
<dbReference type="Proteomes" id="UP000064029">
    <property type="component" value="Unassembled WGS sequence"/>
</dbReference>
<evidence type="ECO:0000313" key="4">
    <source>
        <dbReference type="Proteomes" id="UP000064029"/>
    </source>
</evidence>
<evidence type="ECO:0000256" key="1">
    <source>
        <dbReference type="SAM" id="MobiDB-lite"/>
    </source>
</evidence>
<sequence>MSSESLQELLARRAELDARITTQRTARRKDVVEQIVKLIRDYEIDWRMIEARLLNVGSAWTQRRRHAEPRYWDPDTGATWTGRGRRPHWLKGRNPEDFRIRSPGEAAGESTPGDA</sequence>
<name>A0A103D320_9BURK</name>
<dbReference type="OrthoDB" id="5297879at2"/>
<reference evidence="3 4" key="1">
    <citation type="submission" date="2015-11" db="EMBL/GenBank/DDBJ databases">
        <title>Expanding the genomic diversity of Burkholderia species for the development of highly accurate diagnostics.</title>
        <authorList>
            <person name="Sahl J."/>
            <person name="Keim P."/>
            <person name="Wagner D."/>
        </authorList>
    </citation>
    <scope>NUCLEOTIDE SEQUENCE [LARGE SCALE GENOMIC DNA]</scope>
    <source>
        <strain evidence="3 4">MSMB2036</strain>
    </source>
</reference>
<dbReference type="GO" id="GO:0003677">
    <property type="term" value="F:DNA binding"/>
    <property type="evidence" value="ECO:0007669"/>
    <property type="project" value="InterPro"/>
</dbReference>
<accession>A0A103D320</accession>
<organism evidence="3 4">
    <name type="scientific">Burkholderia ubonensis</name>
    <dbReference type="NCBI Taxonomy" id="101571"/>
    <lineage>
        <taxon>Bacteria</taxon>
        <taxon>Pseudomonadati</taxon>
        <taxon>Pseudomonadota</taxon>
        <taxon>Betaproteobacteria</taxon>
        <taxon>Burkholderiales</taxon>
        <taxon>Burkholderiaceae</taxon>
        <taxon>Burkholderia</taxon>
        <taxon>Burkholderia cepacia complex</taxon>
    </lineage>
</organism>
<feature type="compositionally biased region" description="Basic and acidic residues" evidence="1">
    <location>
        <begin position="93"/>
        <end position="102"/>
    </location>
</feature>
<dbReference type="RefSeq" id="WP_059609956.1">
    <property type="nucleotide sequence ID" value="NZ_LOUY01000096.1"/>
</dbReference>
<evidence type="ECO:0000259" key="2">
    <source>
        <dbReference type="SMART" id="SM00528"/>
    </source>
</evidence>
<dbReference type="Pfam" id="PF00816">
    <property type="entry name" value="Histone_HNS"/>
    <property type="match status" value="1"/>
</dbReference>
<feature type="region of interest" description="Disordered" evidence="1">
    <location>
        <begin position="71"/>
        <end position="115"/>
    </location>
</feature>
<proteinExistence type="predicted"/>
<dbReference type="AlphaFoldDB" id="A0A103D320"/>
<dbReference type="Gene3D" id="4.10.430.30">
    <property type="match status" value="1"/>
</dbReference>
<protein>
    <recommendedName>
        <fullName evidence="2">DNA-binding protein H-NS-like C-terminal domain-containing protein</fullName>
    </recommendedName>
</protein>
<dbReference type="SMART" id="SM00528">
    <property type="entry name" value="HNS"/>
    <property type="match status" value="1"/>
</dbReference>
<dbReference type="SUPFAM" id="SSF81273">
    <property type="entry name" value="H-NS histone-like proteins"/>
    <property type="match status" value="1"/>
</dbReference>
<comment type="caution">
    <text evidence="3">The sequence shown here is derived from an EMBL/GenBank/DDBJ whole genome shotgun (WGS) entry which is preliminary data.</text>
</comment>
<dbReference type="InterPro" id="IPR027444">
    <property type="entry name" value="H-NS_C_dom"/>
</dbReference>